<gene>
    <name evidence="1" type="ORF">Bxe_C0689</name>
</gene>
<dbReference type="eggNOG" id="COG5652">
    <property type="taxonomic scope" value="Bacteria"/>
</dbReference>
<dbReference type="AlphaFoldDB" id="Q13H52"/>
<dbReference type="KEGG" id="bxe:Bxe_C0689"/>
<accession>Q13H52</accession>
<dbReference type="Proteomes" id="UP000001817">
    <property type="component" value="Chromosome 3"/>
</dbReference>
<keyword evidence="2" id="KW-1185">Reference proteome</keyword>
<dbReference type="EMBL" id="CP000272">
    <property type="protein sequence ID" value="ABE36587.1"/>
    <property type="molecule type" value="Genomic_DNA"/>
</dbReference>
<proteinExistence type="predicted"/>
<evidence type="ECO:0000313" key="1">
    <source>
        <dbReference type="EMBL" id="ABE36587.1"/>
    </source>
</evidence>
<organism evidence="1 2">
    <name type="scientific">Paraburkholderia xenovorans (strain LB400)</name>
    <dbReference type="NCBI Taxonomy" id="266265"/>
    <lineage>
        <taxon>Bacteria</taxon>
        <taxon>Pseudomonadati</taxon>
        <taxon>Pseudomonadota</taxon>
        <taxon>Betaproteobacteria</taxon>
        <taxon>Burkholderiales</taxon>
        <taxon>Burkholderiaceae</taxon>
        <taxon>Paraburkholderia</taxon>
    </lineage>
</organism>
<dbReference type="STRING" id="266265.Bxe_C0689"/>
<sequence>MSSDDNIQAMTDRDHSLDTLLELDGVMYTVDDTGCCWVKFEVARIAVSPERPHGLKYSLTLHDEKGTRLLGFDNAHPVRDGCRPRRTDADRVRPQARWRAHPVLRLHGCRETACRLLDRSRTVMKERSESDD</sequence>
<name>Q13H52_PARXL</name>
<protein>
    <submittedName>
        <fullName evidence="1">Uncharacterized protein</fullName>
    </submittedName>
</protein>
<reference evidence="1 2" key="1">
    <citation type="journal article" date="2006" name="Proc. Natl. Acad. Sci. U.S.A.">
        <title>Burkholderia xenovorans LB400 harbors a multi-replicon, 9.73-Mbp genome shaped for versatility.</title>
        <authorList>
            <person name="Chain P.S."/>
            <person name="Denef V.J."/>
            <person name="Konstantinidis K.T."/>
            <person name="Vergez L.M."/>
            <person name="Agullo L."/>
            <person name="Reyes V.L."/>
            <person name="Hauser L."/>
            <person name="Cordova M."/>
            <person name="Gomez L."/>
            <person name="Gonzalez M."/>
            <person name="Land M."/>
            <person name="Lao V."/>
            <person name="Larimer F."/>
            <person name="LiPuma J.J."/>
            <person name="Mahenthiralingam E."/>
            <person name="Malfatti S.A."/>
            <person name="Marx C.J."/>
            <person name="Parnell J.J."/>
            <person name="Ramette A."/>
            <person name="Richardson P."/>
            <person name="Seeger M."/>
            <person name="Smith D."/>
            <person name="Spilker T."/>
            <person name="Sul W.J."/>
            <person name="Tsoi T.V."/>
            <person name="Ulrich L.E."/>
            <person name="Zhulin I.B."/>
            <person name="Tiedje J.M."/>
        </authorList>
    </citation>
    <scope>NUCLEOTIDE SEQUENCE [LARGE SCALE GENOMIC DNA]</scope>
    <source>
        <strain evidence="1 2">LB400</strain>
    </source>
</reference>
<evidence type="ECO:0000313" key="2">
    <source>
        <dbReference type="Proteomes" id="UP000001817"/>
    </source>
</evidence>